<protein>
    <submittedName>
        <fullName evidence="9">Cation:proton antiporter</fullName>
    </submittedName>
</protein>
<feature type="transmembrane region" description="Helical" evidence="7">
    <location>
        <begin position="300"/>
        <end position="318"/>
    </location>
</feature>
<dbReference type="InterPro" id="IPR038770">
    <property type="entry name" value="Na+/solute_symporter_sf"/>
</dbReference>
<dbReference type="PANTHER" id="PTHR42751">
    <property type="entry name" value="SODIUM/HYDROGEN EXCHANGER FAMILY/TRKA DOMAIN PROTEIN"/>
    <property type="match status" value="1"/>
</dbReference>
<keyword evidence="4 7" id="KW-0812">Transmembrane</keyword>
<feature type="domain" description="Cation/H+ exchanger transmembrane" evidence="8">
    <location>
        <begin position="16"/>
        <end position="377"/>
    </location>
</feature>
<dbReference type="InterPro" id="IPR006153">
    <property type="entry name" value="Cation/H_exchanger_TM"/>
</dbReference>
<dbReference type="AlphaFoldDB" id="A0A9E7QZQ9"/>
<dbReference type="Gene3D" id="1.20.1530.20">
    <property type="match status" value="1"/>
</dbReference>
<proteinExistence type="inferred from homology"/>
<keyword evidence="3" id="KW-0813">Transport</keyword>
<dbReference type="GO" id="GO:0016020">
    <property type="term" value="C:membrane"/>
    <property type="evidence" value="ECO:0007669"/>
    <property type="project" value="UniProtKB-SubCell"/>
</dbReference>
<dbReference type="RefSeq" id="WP_260592025.1">
    <property type="nucleotide sequence ID" value="NZ_CP104003.1"/>
</dbReference>
<dbReference type="KEGG" id="ssai:N0B31_12815"/>
<evidence type="ECO:0000256" key="1">
    <source>
        <dbReference type="ARBA" id="ARBA00004141"/>
    </source>
</evidence>
<evidence type="ECO:0000259" key="8">
    <source>
        <dbReference type="Pfam" id="PF00999"/>
    </source>
</evidence>
<dbReference type="GO" id="GO:0015297">
    <property type="term" value="F:antiporter activity"/>
    <property type="evidence" value="ECO:0007669"/>
    <property type="project" value="InterPro"/>
</dbReference>
<gene>
    <name evidence="9" type="ORF">N0B31_12815</name>
</gene>
<feature type="transmembrane region" description="Helical" evidence="7">
    <location>
        <begin position="59"/>
        <end position="79"/>
    </location>
</feature>
<evidence type="ECO:0000256" key="6">
    <source>
        <dbReference type="ARBA" id="ARBA00023136"/>
    </source>
</evidence>
<comment type="subcellular location">
    <subcellularLocation>
        <location evidence="1">Membrane</location>
        <topology evidence="1">Multi-pass membrane protein</topology>
    </subcellularLocation>
</comment>
<evidence type="ECO:0000256" key="3">
    <source>
        <dbReference type="ARBA" id="ARBA00022448"/>
    </source>
</evidence>
<dbReference type="EMBL" id="CP104003">
    <property type="protein sequence ID" value="UWM53030.1"/>
    <property type="molecule type" value="Genomic_DNA"/>
</dbReference>
<dbReference type="GO" id="GO:1902600">
    <property type="term" value="P:proton transmembrane transport"/>
    <property type="evidence" value="ECO:0007669"/>
    <property type="project" value="InterPro"/>
</dbReference>
<evidence type="ECO:0000313" key="10">
    <source>
        <dbReference type="Proteomes" id="UP001057580"/>
    </source>
</evidence>
<keyword evidence="6 7" id="KW-0472">Membrane</keyword>
<comment type="similarity">
    <text evidence="2">Belongs to the monovalent cation:proton antiporter 2 (CPA2) transporter (TC 2.A.37) family.</text>
</comment>
<evidence type="ECO:0000256" key="4">
    <source>
        <dbReference type="ARBA" id="ARBA00022692"/>
    </source>
</evidence>
<evidence type="ECO:0000313" key="9">
    <source>
        <dbReference type="EMBL" id="UWM53030.1"/>
    </source>
</evidence>
<dbReference type="PANTHER" id="PTHR42751:SF4">
    <property type="entry name" value="K(+)_H(+) ANTIPORTER SUBUNIT KHTU"/>
    <property type="match status" value="1"/>
</dbReference>
<feature type="transmembrane region" description="Helical" evidence="7">
    <location>
        <begin position="151"/>
        <end position="175"/>
    </location>
</feature>
<sequence length="407" mass="41344">MAAAGLLLDAGVVLAAVAVGGAIATRLDQSVIPAYIVGGVLLGPNGPVPSLRLVGSAEFIDLLQGLGVILLLFFIGLHFSPSTLVERREAVFRAGGLDLLNGLVGLAFGFLLGFTALESLLLAGVVYISSSAIITKSLIELGWIADPEAESILGLLVFEDIVIAVYLAIVAALALGGTGGVGGGGALTAVGVSLVVVALLALLAFRGTPVVERVLDTRSDEQFLVRILAVATLVGGGALYLGVSEAVAAFFLGAAVGGTTHADRVERVITSERDLYAAVFFFAIGLATDLSTLLPLLVPVLALAVVSGAGKLVTGYLGGRAYGLSERRSARVAVAMVARGEFSLVIAAIAVQANLDPRLSALAVGYVLVMSVAGTVLMSQSARVEDLAERFLAGRTLAEGPAGPETS</sequence>
<accession>A0A9E7QZQ9</accession>
<name>A0A9E7QZQ9_9EURY</name>
<feature type="transmembrane region" description="Helical" evidence="7">
    <location>
        <begin position="275"/>
        <end position="294"/>
    </location>
</feature>
<feature type="transmembrane region" description="Helical" evidence="7">
    <location>
        <begin position="359"/>
        <end position="378"/>
    </location>
</feature>
<keyword evidence="5 7" id="KW-1133">Transmembrane helix</keyword>
<dbReference type="Pfam" id="PF00999">
    <property type="entry name" value="Na_H_Exchanger"/>
    <property type="match status" value="1"/>
</dbReference>
<keyword evidence="10" id="KW-1185">Reference proteome</keyword>
<dbReference type="Proteomes" id="UP001057580">
    <property type="component" value="Chromosome"/>
</dbReference>
<evidence type="ECO:0000256" key="5">
    <source>
        <dbReference type="ARBA" id="ARBA00022989"/>
    </source>
</evidence>
<feature type="transmembrane region" description="Helical" evidence="7">
    <location>
        <begin position="330"/>
        <end position="353"/>
    </location>
</feature>
<evidence type="ECO:0000256" key="2">
    <source>
        <dbReference type="ARBA" id="ARBA00005551"/>
    </source>
</evidence>
<organism evidence="9 10">
    <name type="scientific">Salinirubellus salinus</name>
    <dbReference type="NCBI Taxonomy" id="1364945"/>
    <lineage>
        <taxon>Archaea</taxon>
        <taxon>Methanobacteriati</taxon>
        <taxon>Methanobacteriota</taxon>
        <taxon>Stenosarchaea group</taxon>
        <taxon>Halobacteria</taxon>
        <taxon>Halobacteriales</taxon>
        <taxon>Natronomonadaceae</taxon>
        <taxon>Salinirubellus</taxon>
    </lineage>
</organism>
<feature type="transmembrane region" description="Helical" evidence="7">
    <location>
        <begin position="223"/>
        <end position="240"/>
    </location>
</feature>
<feature type="transmembrane region" description="Helical" evidence="7">
    <location>
        <begin position="181"/>
        <end position="203"/>
    </location>
</feature>
<reference evidence="9" key="1">
    <citation type="submission" date="2022-09" db="EMBL/GenBank/DDBJ databases">
        <title>Diverse halophilic archaea isolated from saline environments.</title>
        <authorList>
            <person name="Cui H.-L."/>
        </authorList>
    </citation>
    <scope>NUCLEOTIDE SEQUENCE</scope>
    <source>
        <strain evidence="9">ZS-35-S2</strain>
    </source>
</reference>
<evidence type="ECO:0000256" key="7">
    <source>
        <dbReference type="SAM" id="Phobius"/>
    </source>
</evidence>
<dbReference type="GeneID" id="74943319"/>